<accession>A0ABT3CSP9</accession>
<evidence type="ECO:0008006" key="4">
    <source>
        <dbReference type="Google" id="ProtNLM"/>
    </source>
</evidence>
<feature type="chain" id="PRO_5046194005" description="Outer membrane protein beta-barrel domain-containing protein" evidence="1">
    <location>
        <begin position="20"/>
        <end position="258"/>
    </location>
</feature>
<keyword evidence="3" id="KW-1185">Reference proteome</keyword>
<name>A0ABT3CSP9_9BACT</name>
<evidence type="ECO:0000256" key="1">
    <source>
        <dbReference type="SAM" id="SignalP"/>
    </source>
</evidence>
<dbReference type="InterPro" id="IPR011250">
    <property type="entry name" value="OMP/PagP_B-barrel"/>
</dbReference>
<organism evidence="2 3">
    <name type="scientific">Reichenbachiella ulvae</name>
    <dbReference type="NCBI Taxonomy" id="2980104"/>
    <lineage>
        <taxon>Bacteria</taxon>
        <taxon>Pseudomonadati</taxon>
        <taxon>Bacteroidota</taxon>
        <taxon>Cytophagia</taxon>
        <taxon>Cytophagales</taxon>
        <taxon>Reichenbachiellaceae</taxon>
        <taxon>Reichenbachiella</taxon>
    </lineage>
</organism>
<dbReference type="Proteomes" id="UP001300692">
    <property type="component" value="Unassembled WGS sequence"/>
</dbReference>
<reference evidence="2 3" key="1">
    <citation type="submission" date="2022-10" db="EMBL/GenBank/DDBJ databases">
        <title>Comparative genomics and taxonomic characterization of three novel marine species of genus Reichenbachiella exhibiting antioxidant and polysaccharide degradation activities.</title>
        <authorList>
            <person name="Muhammad N."/>
            <person name="Lee Y.-J."/>
            <person name="Ko J."/>
            <person name="Kim S.-G."/>
        </authorList>
    </citation>
    <scope>NUCLEOTIDE SEQUENCE [LARGE SCALE GENOMIC DNA]</scope>
    <source>
        <strain evidence="2 3">ABR2-5</strain>
    </source>
</reference>
<sequence length="258" mass="29583">MNKAILLSLFLFLSLISNAQNKMELDSLEDGFTPYELLSSYYDESFKPFKKGKIYLGFAFSLENKKLENTNYLVQQVIDGDRSEFDLSLKGGYYTGDYGMVGLNVSYHHMQFEGTIFRSPDTLQSQSISRGFEITPNFRSSVPLTPNERLSFYTLIGVTFGMDNTLSEDLKNVDEISRVYETDYNLRLGISPGITFFAMENFAFEVQLNLLGYELQVHQTRVDKMDESKEIRQNVDFNINILSLQLGLAYYFGKGTKK</sequence>
<dbReference type="RefSeq" id="WP_264137063.1">
    <property type="nucleotide sequence ID" value="NZ_JAOYOD010000001.1"/>
</dbReference>
<evidence type="ECO:0000313" key="3">
    <source>
        <dbReference type="Proteomes" id="UP001300692"/>
    </source>
</evidence>
<dbReference type="SUPFAM" id="SSF56925">
    <property type="entry name" value="OMPA-like"/>
    <property type="match status" value="1"/>
</dbReference>
<feature type="signal peptide" evidence="1">
    <location>
        <begin position="1"/>
        <end position="19"/>
    </location>
</feature>
<comment type="caution">
    <text evidence="2">The sequence shown here is derived from an EMBL/GenBank/DDBJ whole genome shotgun (WGS) entry which is preliminary data.</text>
</comment>
<proteinExistence type="predicted"/>
<evidence type="ECO:0000313" key="2">
    <source>
        <dbReference type="EMBL" id="MCV9386278.1"/>
    </source>
</evidence>
<dbReference type="EMBL" id="JAOYOD010000001">
    <property type="protein sequence ID" value="MCV9386278.1"/>
    <property type="molecule type" value="Genomic_DNA"/>
</dbReference>
<keyword evidence="1" id="KW-0732">Signal</keyword>
<protein>
    <recommendedName>
        <fullName evidence="4">Outer membrane protein beta-barrel domain-containing protein</fullName>
    </recommendedName>
</protein>
<gene>
    <name evidence="2" type="ORF">N7U62_06355</name>
</gene>